<proteinExistence type="predicted"/>
<dbReference type="RefSeq" id="WP_098195556.1">
    <property type="nucleotide sequence ID" value="NZ_CP023777.1"/>
</dbReference>
<organism evidence="1 2">
    <name type="scientific">Chitinophaga caeni</name>
    <dbReference type="NCBI Taxonomy" id="2029983"/>
    <lineage>
        <taxon>Bacteria</taxon>
        <taxon>Pseudomonadati</taxon>
        <taxon>Bacteroidota</taxon>
        <taxon>Chitinophagia</taxon>
        <taxon>Chitinophagales</taxon>
        <taxon>Chitinophagaceae</taxon>
        <taxon>Chitinophaga</taxon>
    </lineage>
</organism>
<dbReference type="AlphaFoldDB" id="A0A291QZ18"/>
<dbReference type="Proteomes" id="UP000220133">
    <property type="component" value="Chromosome"/>
</dbReference>
<accession>A0A291QZ18</accession>
<keyword evidence="2" id="KW-1185">Reference proteome</keyword>
<dbReference type="EMBL" id="CP023777">
    <property type="protein sequence ID" value="ATL49188.1"/>
    <property type="molecule type" value="Genomic_DNA"/>
</dbReference>
<dbReference type="KEGG" id="cbae:COR50_19525"/>
<evidence type="ECO:0000313" key="2">
    <source>
        <dbReference type="Proteomes" id="UP000220133"/>
    </source>
</evidence>
<name>A0A291QZ18_9BACT</name>
<gene>
    <name evidence="1" type="ORF">COR50_19525</name>
</gene>
<sequence>MTHNESCPENLDTAAKILWQGTEVGSLSKLKCDEVYFDGDFHPNDAAGQVGFLDLISGISSEQIMKQLSGGVHVDIIFPDPKDSRRNLRVIAYLDGNLLMRLQQ</sequence>
<protein>
    <submittedName>
        <fullName evidence="1">Uncharacterized protein</fullName>
    </submittedName>
</protein>
<reference evidence="1 2" key="1">
    <citation type="submission" date="2017-10" db="EMBL/GenBank/DDBJ databases">
        <title>Paenichitinophaga pekingensis gen. nov., sp. nov., isolated from activated sludge.</title>
        <authorList>
            <person name="Jin D."/>
            <person name="Kong X."/>
            <person name="Deng Y."/>
            <person name="Bai Z."/>
        </authorList>
    </citation>
    <scope>NUCLEOTIDE SEQUENCE [LARGE SCALE GENOMIC DNA]</scope>
    <source>
        <strain evidence="1 2">13</strain>
    </source>
</reference>
<evidence type="ECO:0000313" key="1">
    <source>
        <dbReference type="EMBL" id="ATL49188.1"/>
    </source>
</evidence>